<dbReference type="Proteomes" id="UP000006764">
    <property type="component" value="Chromosome"/>
</dbReference>
<evidence type="ECO:0000256" key="1">
    <source>
        <dbReference type="SAM" id="Phobius"/>
    </source>
</evidence>
<dbReference type="EMBL" id="CP004387">
    <property type="protein sequence ID" value="AJD49690.1"/>
    <property type="molecule type" value="Genomic_DNA"/>
</dbReference>
<evidence type="ECO:0000313" key="2">
    <source>
        <dbReference type="EMBL" id="AJD49690.1"/>
    </source>
</evidence>
<name>A0A0B4XSG0_9GAMM</name>
<gene>
    <name evidence="2" type="ORF">S7S_16390</name>
</gene>
<proteinExistence type="predicted"/>
<organism evidence="2 3">
    <name type="scientific">Isoalcanivorax pacificus W11-5</name>
    <dbReference type="NCBI Taxonomy" id="391936"/>
    <lineage>
        <taxon>Bacteria</taxon>
        <taxon>Pseudomonadati</taxon>
        <taxon>Pseudomonadota</taxon>
        <taxon>Gammaproteobacteria</taxon>
        <taxon>Oceanospirillales</taxon>
        <taxon>Alcanivoracaceae</taxon>
        <taxon>Isoalcanivorax</taxon>
    </lineage>
</organism>
<dbReference type="OrthoDB" id="9801221at2"/>
<dbReference type="HOGENOM" id="CLU_1493182_0_0_6"/>
<sequence>MDKETKSCHFCGEEILAVAQKCKHCGSSLDSPVKLSKGFGGSILGTPIIIGLLALVIVSGLPDSQAGLLLTNTMIFLCIGLTAIFIALEVRKARSLQPAPASTGPFIWFIATCLIWGIAYPFYAWKRQEYGYRKRLWSGLCVTLFFVISMATTIALLEERSNTPQQQFRDLINEMELEGW</sequence>
<dbReference type="KEGG" id="apac:S7S_16390"/>
<protein>
    <recommendedName>
        <fullName evidence="4">Zinc-ribbon domain-containing protein</fullName>
    </recommendedName>
</protein>
<accession>A0A0B4XSG0</accession>
<evidence type="ECO:0000313" key="3">
    <source>
        <dbReference type="Proteomes" id="UP000006764"/>
    </source>
</evidence>
<feature type="transmembrane region" description="Helical" evidence="1">
    <location>
        <begin position="68"/>
        <end position="86"/>
    </location>
</feature>
<keyword evidence="1" id="KW-0472">Membrane</keyword>
<keyword evidence="1" id="KW-0812">Transmembrane</keyword>
<dbReference type="AlphaFoldDB" id="A0A0B4XSG0"/>
<evidence type="ECO:0008006" key="4">
    <source>
        <dbReference type="Google" id="ProtNLM"/>
    </source>
</evidence>
<reference evidence="2 3" key="1">
    <citation type="journal article" date="2012" name="J. Bacteriol.">
        <title>Genome sequence of an alkane-degrading bacterium, Alcanivorax pacificus type strain W11-5, isolated from deep sea sediment.</title>
        <authorList>
            <person name="Lai Q."/>
            <person name="Shao Z."/>
        </authorList>
    </citation>
    <scope>NUCLEOTIDE SEQUENCE [LARGE SCALE GENOMIC DNA]</scope>
    <source>
        <strain evidence="2 3">W11-5</strain>
    </source>
</reference>
<keyword evidence="1" id="KW-1133">Transmembrane helix</keyword>
<dbReference type="STRING" id="391936.S7S_16390"/>
<feature type="transmembrane region" description="Helical" evidence="1">
    <location>
        <begin position="39"/>
        <end position="61"/>
    </location>
</feature>
<feature type="transmembrane region" description="Helical" evidence="1">
    <location>
        <begin position="106"/>
        <end position="124"/>
    </location>
</feature>
<keyword evidence="3" id="KW-1185">Reference proteome</keyword>
<feature type="transmembrane region" description="Helical" evidence="1">
    <location>
        <begin position="136"/>
        <end position="157"/>
    </location>
</feature>
<dbReference type="RefSeq" id="WP_008733190.1">
    <property type="nucleotide sequence ID" value="NZ_CP004387.1"/>
</dbReference>